<name>A0A485NB23_LYNPA</name>
<evidence type="ECO:0000256" key="2">
    <source>
        <dbReference type="ARBA" id="ARBA00015365"/>
    </source>
</evidence>
<dbReference type="Proteomes" id="UP000386466">
    <property type="component" value="Unassembled WGS sequence"/>
</dbReference>
<comment type="similarity">
    <text evidence="1">Belongs to the RTRAF family.</text>
</comment>
<dbReference type="GO" id="GO:0003677">
    <property type="term" value="F:DNA binding"/>
    <property type="evidence" value="ECO:0007669"/>
    <property type="project" value="UniProtKB-KW"/>
</dbReference>
<evidence type="ECO:0000313" key="3">
    <source>
        <dbReference type="EMBL" id="VFV29593.1"/>
    </source>
</evidence>
<evidence type="ECO:0000256" key="1">
    <source>
        <dbReference type="ARBA" id="ARBA00008602"/>
    </source>
</evidence>
<protein>
    <recommendedName>
        <fullName evidence="2">RNA transcription, translation and transport factor protein</fullName>
    </recommendedName>
</protein>
<keyword evidence="4" id="KW-1185">Reference proteome</keyword>
<organism evidence="3 4">
    <name type="scientific">Lynx pardinus</name>
    <name type="common">Iberian lynx</name>
    <name type="synonym">Felis pardina</name>
    <dbReference type="NCBI Taxonomy" id="191816"/>
    <lineage>
        <taxon>Eukaryota</taxon>
        <taxon>Metazoa</taxon>
        <taxon>Chordata</taxon>
        <taxon>Craniata</taxon>
        <taxon>Vertebrata</taxon>
        <taxon>Euteleostomi</taxon>
        <taxon>Mammalia</taxon>
        <taxon>Eutheria</taxon>
        <taxon>Laurasiatheria</taxon>
        <taxon>Carnivora</taxon>
        <taxon>Feliformia</taxon>
        <taxon>Felidae</taxon>
        <taxon>Felinae</taxon>
        <taxon>Lynx</taxon>
    </lineage>
</organism>
<sequence length="84" mass="9494">MALANRQIHCHDDYLLMLKAIHIVVQEYLRQDAAAKTNETKEDLPVALHKHILGFDRGNAVLNEAAQKSWIVPYGRDQGATDKN</sequence>
<dbReference type="AlphaFoldDB" id="A0A485NB23"/>
<evidence type="ECO:0000313" key="4">
    <source>
        <dbReference type="Proteomes" id="UP000386466"/>
    </source>
</evidence>
<dbReference type="EMBL" id="CAAGRJ010013029">
    <property type="protein sequence ID" value="VFV29593.1"/>
    <property type="molecule type" value="Genomic_DNA"/>
</dbReference>
<keyword evidence="3" id="KW-0371">Homeobox</keyword>
<gene>
    <name evidence="3" type="ORF">LYPA_23C008270</name>
</gene>
<proteinExistence type="inferred from homology"/>
<accession>A0A485NB23</accession>
<dbReference type="PANTHER" id="PTHR15924">
    <property type="entry name" value="CLE"/>
    <property type="match status" value="1"/>
</dbReference>
<dbReference type="Pfam" id="PF10036">
    <property type="entry name" value="RLL"/>
    <property type="match status" value="1"/>
</dbReference>
<dbReference type="InterPro" id="IPR019265">
    <property type="entry name" value="RTRAF"/>
</dbReference>
<keyword evidence="3" id="KW-0238">DNA-binding</keyword>
<reference evidence="3 4" key="1">
    <citation type="submission" date="2019-01" db="EMBL/GenBank/DDBJ databases">
        <authorList>
            <person name="Alioto T."/>
            <person name="Alioto T."/>
        </authorList>
    </citation>
    <scope>NUCLEOTIDE SEQUENCE [LARGE SCALE GENOMIC DNA]</scope>
</reference>